<keyword evidence="3 10" id="KW-0547">Nucleotide-binding</keyword>
<dbReference type="GO" id="GO:0005829">
    <property type="term" value="C:cytosol"/>
    <property type="evidence" value="ECO:0007669"/>
    <property type="project" value="TreeGrafter"/>
</dbReference>
<dbReference type="PROSITE" id="PS00957">
    <property type="entry name" value="NAD_G3PDH"/>
    <property type="match status" value="1"/>
</dbReference>
<evidence type="ECO:0000256" key="2">
    <source>
        <dbReference type="ARBA" id="ARBA00022516"/>
    </source>
</evidence>
<keyword evidence="10" id="KW-0963">Cytoplasm</keyword>
<dbReference type="PANTHER" id="PTHR11728">
    <property type="entry name" value="GLYCEROL-3-PHOSPHATE DEHYDROGENASE"/>
    <property type="match status" value="1"/>
</dbReference>
<dbReference type="InterPro" id="IPR011128">
    <property type="entry name" value="G3P_DH_NAD-dep_N"/>
</dbReference>
<dbReference type="InterPro" id="IPR006109">
    <property type="entry name" value="G3P_DH_NAD-dep_C"/>
</dbReference>
<comment type="caution">
    <text evidence="10">Lacks conserved residue(s) required for the propagation of feature annotation.</text>
</comment>
<dbReference type="RefSeq" id="WP_153482209.1">
    <property type="nucleotide sequence ID" value="NZ_VWNA01000001.1"/>
</dbReference>
<keyword evidence="6 10" id="KW-0520">NAD</keyword>
<feature type="binding site" evidence="10">
    <location>
        <position position="113"/>
    </location>
    <ligand>
        <name>NADPH</name>
        <dbReference type="ChEBI" id="CHEBI:57783"/>
    </ligand>
</feature>
<reference evidence="19 20" key="1">
    <citation type="submission" date="2019-09" db="EMBL/GenBank/DDBJ databases">
        <title>Segnochrobactrum spirostomi gen. nov., sp. nov., isolated from the ciliate Spirostomum cf. yagiui and description of a novel family, Segnochrobactraceae fam. nov. within the order Rhizobiales of the class Alphaproteobacteria.</title>
        <authorList>
            <person name="Akter S."/>
            <person name="Shazib S.U.A."/>
            <person name="Shin M.K."/>
        </authorList>
    </citation>
    <scope>NUCLEOTIDE SEQUENCE [LARGE SCALE GENOMIC DNA]</scope>
    <source>
        <strain evidence="19 20">Sp-1</strain>
    </source>
</reference>
<keyword evidence="5 10" id="KW-0560">Oxidoreductase</keyword>
<feature type="binding site" evidence="10">
    <location>
        <position position="145"/>
    </location>
    <ligand>
        <name>NADPH</name>
        <dbReference type="ChEBI" id="CHEBI:57783"/>
    </ligand>
</feature>
<protein>
    <recommendedName>
        <fullName evidence="10">Glycerol-3-phosphate dehydrogenase [NAD(P)+]</fullName>
        <ecNumber evidence="10">1.1.1.94</ecNumber>
    </recommendedName>
    <alternativeName>
        <fullName evidence="10">NAD(P)(+)-dependent glycerol-3-phosphate dehydrogenase</fullName>
    </alternativeName>
    <alternativeName>
        <fullName evidence="10">NAD(P)H-dependent dihydroxyacetone-phosphate reductase</fullName>
    </alternativeName>
</protein>
<feature type="binding site" evidence="13">
    <location>
        <position position="260"/>
    </location>
    <ligand>
        <name>NAD(+)</name>
        <dbReference type="ChEBI" id="CHEBI:57540"/>
    </ligand>
</feature>
<accession>A0A6A7Y451</accession>
<dbReference type="Proteomes" id="UP000332515">
    <property type="component" value="Unassembled WGS sequence"/>
</dbReference>
<dbReference type="Gene3D" id="1.10.1040.10">
    <property type="entry name" value="N-(1-d-carboxylethyl)-l-norvaline Dehydrogenase, domain 2"/>
    <property type="match status" value="1"/>
</dbReference>
<feature type="binding site" evidence="10">
    <location>
        <position position="113"/>
    </location>
    <ligand>
        <name>sn-glycerol 3-phosphate</name>
        <dbReference type="ChEBI" id="CHEBI:57597"/>
    </ligand>
</feature>
<evidence type="ECO:0000256" key="4">
    <source>
        <dbReference type="ARBA" id="ARBA00022857"/>
    </source>
</evidence>
<feature type="binding site" evidence="12">
    <location>
        <begin position="260"/>
        <end position="261"/>
    </location>
    <ligand>
        <name>substrate</name>
    </ligand>
</feature>
<feature type="domain" description="Glycerol-3-phosphate dehydrogenase NAD-dependent C-terminal" evidence="18">
    <location>
        <begin position="185"/>
        <end position="324"/>
    </location>
</feature>
<dbReference type="GO" id="GO:0046167">
    <property type="term" value="P:glycerol-3-phosphate biosynthetic process"/>
    <property type="evidence" value="ECO:0007669"/>
    <property type="project" value="UniProtKB-UniRule"/>
</dbReference>
<feature type="binding site" evidence="10">
    <location>
        <position position="261"/>
    </location>
    <ligand>
        <name>sn-glycerol 3-phosphate</name>
        <dbReference type="ChEBI" id="CHEBI:57597"/>
    </ligand>
</feature>
<evidence type="ECO:0000256" key="10">
    <source>
        <dbReference type="HAMAP-Rule" id="MF_00394"/>
    </source>
</evidence>
<evidence type="ECO:0000259" key="18">
    <source>
        <dbReference type="Pfam" id="PF07479"/>
    </source>
</evidence>
<feature type="binding site" evidence="10">
    <location>
        <position position="259"/>
    </location>
    <ligand>
        <name>sn-glycerol 3-phosphate</name>
        <dbReference type="ChEBI" id="CHEBI:57597"/>
    </ligand>
</feature>
<dbReference type="Pfam" id="PF07479">
    <property type="entry name" value="NAD_Gly3P_dh_C"/>
    <property type="match status" value="1"/>
</dbReference>
<feature type="binding site" evidence="10">
    <location>
        <position position="249"/>
    </location>
    <ligand>
        <name>sn-glycerol 3-phosphate</name>
        <dbReference type="ChEBI" id="CHEBI:57597"/>
    </ligand>
</feature>
<dbReference type="PRINTS" id="PR00077">
    <property type="entry name" value="GPDHDRGNASE"/>
</dbReference>
<dbReference type="NCBIfam" id="NF000942">
    <property type="entry name" value="PRK00094.1-4"/>
    <property type="match status" value="1"/>
</dbReference>
<keyword evidence="8 10" id="KW-0594">Phospholipid biosynthesis</keyword>
<dbReference type="SUPFAM" id="SSF51735">
    <property type="entry name" value="NAD(P)-binding Rossmann-fold domains"/>
    <property type="match status" value="1"/>
</dbReference>
<evidence type="ECO:0000313" key="19">
    <source>
        <dbReference type="EMBL" id="MQT13496.1"/>
    </source>
</evidence>
<feature type="binding site" evidence="10">
    <location>
        <position position="40"/>
    </location>
    <ligand>
        <name>NADPH</name>
        <dbReference type="ChEBI" id="CHEBI:57783"/>
    </ligand>
</feature>
<dbReference type="InterPro" id="IPR036291">
    <property type="entry name" value="NAD(P)-bd_dom_sf"/>
</dbReference>
<comment type="function">
    <text evidence="10">Catalyzes the reduction of the glycolytic intermediate dihydroxyacetone phosphate (DHAP) to sn-glycerol 3-phosphate (G3P), the key precursor for phospholipid synthesis.</text>
</comment>
<dbReference type="AlphaFoldDB" id="A0A6A7Y451"/>
<feature type="domain" description="Glycerol-3-phosphate dehydrogenase NAD-dependent N-terminal" evidence="17">
    <location>
        <begin position="12"/>
        <end position="164"/>
    </location>
</feature>
<feature type="binding site" evidence="12">
    <location>
        <position position="113"/>
    </location>
    <ligand>
        <name>substrate</name>
    </ligand>
</feature>
<feature type="transmembrane region" description="Helical" evidence="16">
    <location>
        <begin position="6"/>
        <end position="29"/>
    </location>
</feature>
<feature type="binding site" evidence="10">
    <location>
        <position position="260"/>
    </location>
    <ligand>
        <name>sn-glycerol 3-phosphate</name>
        <dbReference type="ChEBI" id="CHEBI:57597"/>
    </ligand>
</feature>
<evidence type="ECO:0000256" key="15">
    <source>
        <dbReference type="RuleBase" id="RU000439"/>
    </source>
</evidence>
<dbReference type="GO" id="GO:0008654">
    <property type="term" value="P:phospholipid biosynthetic process"/>
    <property type="evidence" value="ECO:0007669"/>
    <property type="project" value="UniProtKB-KW"/>
</dbReference>
<feature type="binding site" evidence="10">
    <location>
        <position position="143"/>
    </location>
    <ligand>
        <name>sn-glycerol 3-phosphate</name>
        <dbReference type="ChEBI" id="CHEBI:57597"/>
    </ligand>
</feature>
<feature type="active site" description="Proton acceptor" evidence="10 11">
    <location>
        <position position="196"/>
    </location>
</feature>
<keyword evidence="16" id="KW-0472">Membrane</keyword>
<feature type="binding site" evidence="10">
    <location>
        <position position="284"/>
    </location>
    <ligand>
        <name>NADPH</name>
        <dbReference type="ChEBI" id="CHEBI:57783"/>
    </ligand>
</feature>
<feature type="binding site" evidence="10">
    <location>
        <position position="141"/>
    </location>
    <ligand>
        <name>sn-glycerol 3-phosphate</name>
        <dbReference type="ChEBI" id="CHEBI:57597"/>
    </ligand>
</feature>
<keyword evidence="20" id="KW-1185">Reference proteome</keyword>
<dbReference type="PIRSF" id="PIRSF000114">
    <property type="entry name" value="Glycerol-3-P_dh"/>
    <property type="match status" value="1"/>
</dbReference>
<feature type="binding site" evidence="10">
    <location>
        <position position="260"/>
    </location>
    <ligand>
        <name>NADPH</name>
        <dbReference type="ChEBI" id="CHEBI:57783"/>
    </ligand>
</feature>
<proteinExistence type="inferred from homology"/>
<keyword evidence="16" id="KW-0812">Transmembrane</keyword>
<evidence type="ECO:0000259" key="17">
    <source>
        <dbReference type="Pfam" id="PF01210"/>
    </source>
</evidence>
<dbReference type="HAMAP" id="MF_00394">
    <property type="entry name" value="NAD_Glyc3P_dehydrog"/>
    <property type="match status" value="1"/>
</dbReference>
<keyword evidence="2 10" id="KW-0444">Lipid biosynthesis</keyword>
<dbReference type="Gene3D" id="3.40.50.720">
    <property type="entry name" value="NAD(P)-binding Rossmann-like Domain"/>
    <property type="match status" value="1"/>
</dbReference>
<comment type="pathway">
    <text evidence="10">Membrane lipid metabolism; glycerophospholipid metabolism.</text>
</comment>
<evidence type="ECO:0000256" key="16">
    <source>
        <dbReference type="SAM" id="Phobius"/>
    </source>
</evidence>
<keyword evidence="7 10" id="KW-0443">Lipid metabolism</keyword>
<dbReference type="GO" id="GO:0141152">
    <property type="term" value="F:glycerol-3-phosphate dehydrogenase (NAD+) activity"/>
    <property type="evidence" value="ECO:0007669"/>
    <property type="project" value="RHEA"/>
</dbReference>
<evidence type="ECO:0000256" key="12">
    <source>
        <dbReference type="PIRSR" id="PIRSR000114-2"/>
    </source>
</evidence>
<sequence>MTDETLPAIGSIGVVGAGAWGTALALAAARAGRSVTLWARDPETVAAIATRCENPRHLAGIPLDPPLAATTDLAAACAADAIILATPAQTTRTVAASLAPFVRRGTPVVLAAKGFEAGTRLLLADVLTEALPAAVPAALSGPSFAADVARGLPTAVTIAARDGALADRLAAALASPSFRPYASDDLVGVEIGGALKNVLAIASGVVVGRGLGASAQAALTARAFAELQRFAAALGGRPETLTGLSGLGDLLLTASSRQSRNFSFGIALGEGRRPHLDDPGAPLVEGAATAPVAAAIAAEHHVEVPIVAAVAALIAGRIDVAAAIEGLMARPLKRETA</sequence>
<dbReference type="GO" id="GO:0051287">
    <property type="term" value="F:NAD binding"/>
    <property type="evidence" value="ECO:0007669"/>
    <property type="project" value="InterPro"/>
</dbReference>
<name>A0A6A7Y451_9HYPH</name>
<feature type="binding site" evidence="10">
    <location>
        <position position="285"/>
    </location>
    <ligand>
        <name>NADPH</name>
        <dbReference type="ChEBI" id="CHEBI:57783"/>
    </ligand>
</feature>
<keyword evidence="4 10" id="KW-0521">NADP</keyword>
<feature type="binding site" evidence="13">
    <location>
        <position position="145"/>
    </location>
    <ligand>
        <name>NAD(+)</name>
        <dbReference type="ChEBI" id="CHEBI:57540"/>
    </ligand>
</feature>
<evidence type="ECO:0000256" key="1">
    <source>
        <dbReference type="ARBA" id="ARBA00011009"/>
    </source>
</evidence>
<gene>
    <name evidence="10" type="primary">gpsA</name>
    <name evidence="19" type="ORF">F0357_12780</name>
</gene>
<dbReference type="UniPathway" id="UPA00940"/>
<dbReference type="GO" id="GO:0005975">
    <property type="term" value="P:carbohydrate metabolic process"/>
    <property type="evidence" value="ECO:0007669"/>
    <property type="project" value="InterPro"/>
</dbReference>
<evidence type="ECO:0000256" key="14">
    <source>
        <dbReference type="RuleBase" id="RU000437"/>
    </source>
</evidence>
<dbReference type="EC" id="1.1.1.94" evidence="10"/>
<dbReference type="InterPro" id="IPR013328">
    <property type="entry name" value="6PGD_dom2"/>
</dbReference>
<evidence type="ECO:0000256" key="6">
    <source>
        <dbReference type="ARBA" id="ARBA00023027"/>
    </source>
</evidence>
<dbReference type="SUPFAM" id="SSF48179">
    <property type="entry name" value="6-phosphogluconate dehydrogenase C-terminal domain-like"/>
    <property type="match status" value="1"/>
</dbReference>
<dbReference type="Pfam" id="PF01210">
    <property type="entry name" value="NAD_Gly3P_dh_N"/>
    <property type="match status" value="1"/>
</dbReference>
<feature type="binding site" evidence="10">
    <location>
        <position position="196"/>
    </location>
    <ligand>
        <name>sn-glycerol 3-phosphate</name>
        <dbReference type="ChEBI" id="CHEBI:57597"/>
    </ligand>
</feature>
<feature type="binding site" evidence="10">
    <location>
        <position position="20"/>
    </location>
    <ligand>
        <name>NADPH</name>
        <dbReference type="ChEBI" id="CHEBI:57783"/>
    </ligand>
</feature>
<comment type="subcellular location">
    <subcellularLocation>
        <location evidence="10">Cytoplasm</location>
    </subcellularLocation>
</comment>
<dbReference type="InterPro" id="IPR008927">
    <property type="entry name" value="6-PGluconate_DH-like_C_sf"/>
</dbReference>
<dbReference type="PANTHER" id="PTHR11728:SF1">
    <property type="entry name" value="GLYCEROL-3-PHOSPHATE DEHYDROGENASE [NAD(+)] 2, CHLOROPLASTIC"/>
    <property type="match status" value="1"/>
</dbReference>
<evidence type="ECO:0000256" key="8">
    <source>
        <dbReference type="ARBA" id="ARBA00023209"/>
    </source>
</evidence>
<dbReference type="FunFam" id="3.40.50.720:FF:000019">
    <property type="entry name" value="Glycerol-3-phosphate dehydrogenase [NAD(P)+]"/>
    <property type="match status" value="1"/>
</dbReference>
<evidence type="ECO:0000313" key="20">
    <source>
        <dbReference type="Proteomes" id="UP000332515"/>
    </source>
</evidence>
<dbReference type="GO" id="GO:0046168">
    <property type="term" value="P:glycerol-3-phosphate catabolic process"/>
    <property type="evidence" value="ECO:0007669"/>
    <property type="project" value="InterPro"/>
</dbReference>
<evidence type="ECO:0000256" key="9">
    <source>
        <dbReference type="ARBA" id="ARBA00023264"/>
    </source>
</evidence>
<feature type="binding site" evidence="13">
    <location>
        <begin position="16"/>
        <end position="21"/>
    </location>
    <ligand>
        <name>NAD(+)</name>
        <dbReference type="ChEBI" id="CHEBI:57540"/>
    </ligand>
</feature>
<evidence type="ECO:0000256" key="11">
    <source>
        <dbReference type="PIRSR" id="PIRSR000114-1"/>
    </source>
</evidence>
<evidence type="ECO:0000256" key="3">
    <source>
        <dbReference type="ARBA" id="ARBA00022741"/>
    </source>
</evidence>
<comment type="similarity">
    <text evidence="1 10 14">Belongs to the NAD-dependent glycerol-3-phosphate dehydrogenase family.</text>
</comment>
<comment type="caution">
    <text evidence="19">The sequence shown here is derived from an EMBL/GenBank/DDBJ whole genome shotgun (WGS) entry which is preliminary data.</text>
</comment>
<comment type="catalytic activity">
    <reaction evidence="10">
        <text>sn-glycerol 3-phosphate + NAD(+) = dihydroxyacetone phosphate + NADH + H(+)</text>
        <dbReference type="Rhea" id="RHEA:11092"/>
        <dbReference type="ChEBI" id="CHEBI:15378"/>
        <dbReference type="ChEBI" id="CHEBI:57540"/>
        <dbReference type="ChEBI" id="CHEBI:57597"/>
        <dbReference type="ChEBI" id="CHEBI:57642"/>
        <dbReference type="ChEBI" id="CHEBI:57945"/>
        <dbReference type="EC" id="1.1.1.94"/>
    </reaction>
</comment>
<dbReference type="InterPro" id="IPR006168">
    <property type="entry name" value="G3P_DH_NAD-dep"/>
</dbReference>
<dbReference type="GO" id="GO:0141153">
    <property type="term" value="F:glycerol-3-phosphate dehydrogenase (NADP+) activity"/>
    <property type="evidence" value="ECO:0007669"/>
    <property type="project" value="RHEA"/>
</dbReference>
<organism evidence="19 20">
    <name type="scientific">Segnochrobactrum spirostomi</name>
    <dbReference type="NCBI Taxonomy" id="2608987"/>
    <lineage>
        <taxon>Bacteria</taxon>
        <taxon>Pseudomonadati</taxon>
        <taxon>Pseudomonadota</taxon>
        <taxon>Alphaproteobacteria</taxon>
        <taxon>Hyphomicrobiales</taxon>
        <taxon>Segnochrobactraceae</taxon>
        <taxon>Segnochrobactrum</taxon>
    </lineage>
</organism>
<keyword evidence="9 10" id="KW-1208">Phospholipid metabolism</keyword>
<evidence type="ECO:0000256" key="13">
    <source>
        <dbReference type="PIRSR" id="PIRSR000114-3"/>
    </source>
</evidence>
<dbReference type="NCBIfam" id="NF000940">
    <property type="entry name" value="PRK00094.1-2"/>
    <property type="match status" value="1"/>
</dbReference>
<comment type="catalytic activity">
    <reaction evidence="10 15">
        <text>sn-glycerol 3-phosphate + NADP(+) = dihydroxyacetone phosphate + NADPH + H(+)</text>
        <dbReference type="Rhea" id="RHEA:11096"/>
        <dbReference type="ChEBI" id="CHEBI:15378"/>
        <dbReference type="ChEBI" id="CHEBI:57597"/>
        <dbReference type="ChEBI" id="CHEBI:57642"/>
        <dbReference type="ChEBI" id="CHEBI:57783"/>
        <dbReference type="ChEBI" id="CHEBI:58349"/>
        <dbReference type="EC" id="1.1.1.94"/>
    </reaction>
</comment>
<evidence type="ECO:0000256" key="5">
    <source>
        <dbReference type="ARBA" id="ARBA00023002"/>
    </source>
</evidence>
<dbReference type="GO" id="GO:0006650">
    <property type="term" value="P:glycerophospholipid metabolic process"/>
    <property type="evidence" value="ECO:0007669"/>
    <property type="project" value="UniProtKB-UniRule"/>
</dbReference>
<keyword evidence="16" id="KW-1133">Transmembrane helix</keyword>
<evidence type="ECO:0000256" key="7">
    <source>
        <dbReference type="ARBA" id="ARBA00023098"/>
    </source>
</evidence>
<dbReference type="EMBL" id="VWNA01000001">
    <property type="protein sequence ID" value="MQT13496.1"/>
    <property type="molecule type" value="Genomic_DNA"/>
</dbReference>